<feature type="region of interest" description="Disordered" evidence="14">
    <location>
        <begin position="76"/>
        <end position="96"/>
    </location>
</feature>
<evidence type="ECO:0000256" key="6">
    <source>
        <dbReference type="ARBA" id="ARBA00022840"/>
    </source>
</evidence>
<keyword evidence="9" id="KW-0969">Cilium</keyword>
<evidence type="ECO:0000256" key="13">
    <source>
        <dbReference type="SAM" id="Coils"/>
    </source>
</evidence>
<organism evidence="17 18">
    <name type="scientific">Mytilus galloprovincialis</name>
    <name type="common">Mediterranean mussel</name>
    <dbReference type="NCBI Taxonomy" id="29158"/>
    <lineage>
        <taxon>Eukaryota</taxon>
        <taxon>Metazoa</taxon>
        <taxon>Spiralia</taxon>
        <taxon>Lophotrochozoa</taxon>
        <taxon>Mollusca</taxon>
        <taxon>Bivalvia</taxon>
        <taxon>Autobranchia</taxon>
        <taxon>Pteriomorphia</taxon>
        <taxon>Mytilida</taxon>
        <taxon>Mytiloidea</taxon>
        <taxon>Mytilidae</taxon>
        <taxon>Mytilinae</taxon>
        <taxon>Mytilus</taxon>
    </lineage>
</organism>
<dbReference type="Pfam" id="PF08393">
    <property type="entry name" value="DHC_N2"/>
    <property type="match status" value="2"/>
</dbReference>
<evidence type="ECO:0000256" key="14">
    <source>
        <dbReference type="SAM" id="MobiDB-lite"/>
    </source>
</evidence>
<keyword evidence="3" id="KW-0493">Microtubule</keyword>
<dbReference type="Pfam" id="PF08385">
    <property type="entry name" value="DHC_N1"/>
    <property type="match status" value="1"/>
</dbReference>
<dbReference type="EMBL" id="UYJE01008544">
    <property type="protein sequence ID" value="VDI64718.1"/>
    <property type="molecule type" value="Genomic_DNA"/>
</dbReference>
<keyword evidence="18" id="KW-1185">Reference proteome</keyword>
<evidence type="ECO:0000256" key="5">
    <source>
        <dbReference type="ARBA" id="ARBA00022741"/>
    </source>
</evidence>
<dbReference type="GO" id="GO:0030286">
    <property type="term" value="C:dynein complex"/>
    <property type="evidence" value="ECO:0007669"/>
    <property type="project" value="UniProtKB-KW"/>
</dbReference>
<dbReference type="GO" id="GO:0045505">
    <property type="term" value="F:dynein intermediate chain binding"/>
    <property type="evidence" value="ECO:0007669"/>
    <property type="project" value="InterPro"/>
</dbReference>
<dbReference type="GO" id="GO:0005874">
    <property type="term" value="C:microtubule"/>
    <property type="evidence" value="ECO:0007669"/>
    <property type="project" value="UniProtKB-KW"/>
</dbReference>
<sequence>MCYLHLPEDVADQVDCVYFLRNTPGMVPLPNSMEEANETLPAYFEMGTINSNSVLVMLEQVISQVYMPLLSYNQHKNGEGPKPIERAVSRTDTQVTDVSVKSEGDNENKTSVAESRAKAMLRDEFLINMEKFAASINRTIQQIDGEVKLEIPEIDLPETVEEVLRDPTLKQLINDTCSEWAKKVRTALEAQLKKIPQGKGPLAEIDFWRERNAALSALTEQLKIPKVKQMIDIYSTWDNNFDDTRADLNKHYIEAKDNVRFLSTLERHFKNITHGATFQVVIETIPSMMNALRMVWIISRHHNKDDRMVPLMKRIANELRDRVAKVINIKTIFKEGTEEVKRKTAEAKQMLQQWESSYMEVRAKIEASGRDQRWEFNKNDLFKDTKHMAEICQNLYDVAQVIEEFKNIFGPELEAVTGDPKRIEEVLVRVGNLVKPLEGVTFDPFVDKHKSAWNNVMAQFNMDVKAIDNEANNFIDDSFRSLRSAEGAFDMLLKFKHIRSRAAINARLMQKFEDILKQFEKEVATMEDLFHDGTDVPALYKNHPPVAGSIFWERSLFHRMKHTIVRFLTMDEMMEGKEGVDAKEKYARIGREMWSYEKYKFARWVEESEPKLKQLIKRNLLIKPSHQPKEADTEGLEIKYVVDFDPKLGEIIAETRYMEQLGYLVPEQCRNVALQEEKYIKYVDGLQHMLDSYHNLLGSLDQAETELLQDHMRQLRRVIRPGSKLLNWSSLAIAKFESLVNQIKKNAKDINQRLVMIENANLFKAPAQKYPDTLPSCKEYFENVEQERAKDFEILARKYRAIGPLLTKMEGLVVHTNSGRSAKLSAYYSHWERKVFDSLNKLILNNLRKFELALRTDKPLFQVETLLAAPDVVLHPQANEVYKLTLQCVRDCVEGTKLFVRWMNSTCIETPPQKVEGEDEAFVFSFFSDISVNPVVIDFVQTIQNNIKGTLTNMTRYLNRWKKYKSIWKVDKQGIADKWFQKGPTVVAFDDKLQYYYKTIDEIDLQPLVKDQECVRLHMGPLASSVKDNAKQWIACLGKILRDSAKESLFKIRDDLDDKSDDLEQSPNSLEDLKFVLTTISDIKAMSLDVENKIRDIQERYRTLAMYDIKVTDEEKELQWKMWQIWDELVYKSKNTDAGLFNVKKKFTEYTTDQIKEFKKDITTFLTKFYESGPGAVGTDLDKGLELMKTFRKEVGDLETVRQELANAEKLFDLAITMYPDLLEAAREQWAETLWSNLHVQVLQDGIELFLKNIRKMPREVKSSQTARALESKMKEFRDALPLFVDLKHDALRESYMKGTSNRGFILGTIDEVLQILDDSAMNLQSMSASRFIGPFLNTVQNWEKSLSLISEVLDVWMVVQRKWMYLEGIFIGGDIRSQLPEEAKKFDSIDKTFKKIMNETHKTPLIKASCHAQNRLADLENLSMGLEKCQKSLNDYLDSKRNAFPRFFFISDDELLSILGSSDPSCVQEHMIKMYDNIAKLQFQQGPNGETVVTAMISAEGEVMEFRKHVPAEGRVEDWMTAVLEEMRSTNRLITKEAIFFYGADGKK</sequence>
<dbReference type="InterPro" id="IPR026983">
    <property type="entry name" value="DHC"/>
</dbReference>
<protein>
    <submittedName>
        <fullName evidence="17">Dynein heavy chain, axonemal</fullName>
    </submittedName>
</protein>
<keyword evidence="10" id="KW-0505">Motor protein</keyword>
<dbReference type="FunFam" id="3.20.180.20:FF:000001">
    <property type="entry name" value="Dynein axonemal heavy chain 5"/>
    <property type="match status" value="1"/>
</dbReference>
<evidence type="ECO:0000313" key="17">
    <source>
        <dbReference type="EMBL" id="VDI64718.1"/>
    </source>
</evidence>
<reference evidence="17" key="1">
    <citation type="submission" date="2018-11" db="EMBL/GenBank/DDBJ databases">
        <authorList>
            <person name="Alioto T."/>
            <person name="Alioto T."/>
        </authorList>
    </citation>
    <scope>NUCLEOTIDE SEQUENCE</scope>
</reference>
<evidence type="ECO:0000256" key="4">
    <source>
        <dbReference type="ARBA" id="ARBA00022737"/>
    </source>
</evidence>
<evidence type="ECO:0000256" key="10">
    <source>
        <dbReference type="ARBA" id="ARBA00023175"/>
    </source>
</evidence>
<dbReference type="GO" id="GO:0005930">
    <property type="term" value="C:axoneme"/>
    <property type="evidence" value="ECO:0007669"/>
    <property type="project" value="UniProtKB-SubCell"/>
</dbReference>
<accession>A0A8B6GIW3</accession>
<dbReference type="InterPro" id="IPR013594">
    <property type="entry name" value="Dynein_heavy_tail"/>
</dbReference>
<name>A0A8B6GIW3_MYTGA</name>
<keyword evidence="2" id="KW-0963">Cytoplasm</keyword>
<dbReference type="Gene3D" id="3.20.180.20">
    <property type="entry name" value="Dynein heavy chain, N-terminal domain 2"/>
    <property type="match status" value="1"/>
</dbReference>
<dbReference type="GO" id="GO:0007018">
    <property type="term" value="P:microtubule-based movement"/>
    <property type="evidence" value="ECO:0007669"/>
    <property type="project" value="InterPro"/>
</dbReference>
<evidence type="ECO:0000259" key="15">
    <source>
        <dbReference type="Pfam" id="PF08385"/>
    </source>
</evidence>
<evidence type="ECO:0000256" key="11">
    <source>
        <dbReference type="ARBA" id="ARBA00023212"/>
    </source>
</evidence>
<evidence type="ECO:0000256" key="8">
    <source>
        <dbReference type="ARBA" id="ARBA00023054"/>
    </source>
</evidence>
<dbReference type="Gene3D" id="1.20.140.100">
    <property type="entry name" value="Dynein heavy chain, N-terminal domain 2"/>
    <property type="match status" value="1"/>
</dbReference>
<dbReference type="PANTHER" id="PTHR22878">
    <property type="entry name" value="DYNEIN HEAVY CHAIN 6, AXONEMAL-LIKE-RELATED"/>
    <property type="match status" value="1"/>
</dbReference>
<keyword evidence="5" id="KW-0547">Nucleotide-binding</keyword>
<dbReference type="InterPro" id="IPR013602">
    <property type="entry name" value="Dynein_heavy_linker"/>
</dbReference>
<keyword evidence="11" id="KW-0206">Cytoskeleton</keyword>
<evidence type="ECO:0000256" key="7">
    <source>
        <dbReference type="ARBA" id="ARBA00023017"/>
    </source>
</evidence>
<evidence type="ECO:0000313" key="18">
    <source>
        <dbReference type="Proteomes" id="UP000596742"/>
    </source>
</evidence>
<gene>
    <name evidence="17" type="ORF">MGAL_10B085379</name>
</gene>
<keyword evidence="8 13" id="KW-0175">Coiled coil</keyword>
<keyword evidence="12" id="KW-0966">Cell projection</keyword>
<comment type="subcellular location">
    <subcellularLocation>
        <location evidence="1">Cytoplasm</location>
        <location evidence="1">Cytoskeleton</location>
        <location evidence="1">Cilium axoneme</location>
    </subcellularLocation>
</comment>
<evidence type="ECO:0000256" key="2">
    <source>
        <dbReference type="ARBA" id="ARBA00022490"/>
    </source>
</evidence>
<dbReference type="GO" id="GO:0005524">
    <property type="term" value="F:ATP binding"/>
    <property type="evidence" value="ECO:0007669"/>
    <property type="project" value="UniProtKB-KW"/>
</dbReference>
<feature type="coiled-coil region" evidence="13">
    <location>
        <begin position="733"/>
        <end position="760"/>
    </location>
</feature>
<evidence type="ECO:0000256" key="9">
    <source>
        <dbReference type="ARBA" id="ARBA00023069"/>
    </source>
</evidence>
<feature type="compositionally biased region" description="Basic and acidic residues" evidence="14">
    <location>
        <begin position="76"/>
        <end position="89"/>
    </location>
</feature>
<dbReference type="PANTHER" id="PTHR22878:SF63">
    <property type="entry name" value="DYNEIN AXONEMAL HEAVY CHAIN 10"/>
    <property type="match status" value="1"/>
</dbReference>
<keyword evidence="4" id="KW-0677">Repeat</keyword>
<dbReference type="InterPro" id="IPR042228">
    <property type="entry name" value="Dynein_linker_3"/>
</dbReference>
<proteinExistence type="predicted"/>
<dbReference type="Proteomes" id="UP000596742">
    <property type="component" value="Unassembled WGS sequence"/>
</dbReference>
<keyword evidence="7" id="KW-0243">Dynein</keyword>
<dbReference type="InterPro" id="IPR042222">
    <property type="entry name" value="Dynein_2_N"/>
</dbReference>
<dbReference type="GO" id="GO:0051959">
    <property type="term" value="F:dynein light intermediate chain binding"/>
    <property type="evidence" value="ECO:0007669"/>
    <property type="project" value="InterPro"/>
</dbReference>
<feature type="domain" description="Dynein heavy chain linker" evidence="16">
    <location>
        <begin position="1198"/>
        <end position="1298"/>
    </location>
</feature>
<evidence type="ECO:0000256" key="12">
    <source>
        <dbReference type="ARBA" id="ARBA00023273"/>
    </source>
</evidence>
<feature type="domain" description="Dynein heavy chain tail" evidence="15">
    <location>
        <begin position="173"/>
        <end position="736"/>
    </location>
</feature>
<dbReference type="OrthoDB" id="10251809at2759"/>
<keyword evidence="6" id="KW-0067">ATP-binding</keyword>
<comment type="caution">
    <text evidence="17">The sequence shown here is derived from an EMBL/GenBank/DDBJ whole genome shotgun (WGS) entry which is preliminary data.</text>
</comment>
<dbReference type="FunFam" id="1.20.140.100:FF:000013">
    <property type="entry name" value="Dynein heavy chain 10, axonemal"/>
    <property type="match status" value="1"/>
</dbReference>
<evidence type="ECO:0000259" key="16">
    <source>
        <dbReference type="Pfam" id="PF08393"/>
    </source>
</evidence>
<evidence type="ECO:0000256" key="3">
    <source>
        <dbReference type="ARBA" id="ARBA00022701"/>
    </source>
</evidence>
<feature type="non-terminal residue" evidence="17">
    <location>
        <position position="1"/>
    </location>
</feature>
<feature type="domain" description="Dynein heavy chain linker" evidence="16">
    <location>
        <begin position="1303"/>
        <end position="1539"/>
    </location>
</feature>
<evidence type="ECO:0000256" key="1">
    <source>
        <dbReference type="ARBA" id="ARBA00004430"/>
    </source>
</evidence>